<dbReference type="PIRSF" id="PIRSF007949">
    <property type="entry name" value="VPS16"/>
    <property type="match status" value="1"/>
</dbReference>
<dbReference type="STRING" id="105984.A0A427XWK0"/>
<protein>
    <recommendedName>
        <fullName evidence="2">Probable vacuolar protein sorting-associated protein 16 homolog</fullName>
    </recommendedName>
</protein>
<dbReference type="Gene3D" id="1.10.150.780">
    <property type="entry name" value="Vps16, C-terminal region"/>
    <property type="match status" value="1"/>
</dbReference>
<comment type="function">
    <text evidence="2">Essential for vacuolar protein sorting. Required for vacuole biogenesis, stability and to maintain vacuole morphology.</text>
</comment>
<keyword evidence="2" id="KW-0813">Transport</keyword>
<dbReference type="FunFam" id="1.10.150.780:FF:000001">
    <property type="entry name" value="Vacuolar protein sorting-associated protein 16 homolog"/>
    <property type="match status" value="1"/>
</dbReference>
<dbReference type="InterPro" id="IPR016534">
    <property type="entry name" value="VPS16"/>
</dbReference>
<dbReference type="GO" id="GO:0003779">
    <property type="term" value="F:actin binding"/>
    <property type="evidence" value="ECO:0007669"/>
    <property type="project" value="TreeGrafter"/>
</dbReference>
<proteinExistence type="inferred from homology"/>
<dbReference type="InterPro" id="IPR038132">
    <property type="entry name" value="Vps16_C_sf"/>
</dbReference>
<comment type="similarity">
    <text evidence="1 2">Belongs to the VPS16 family.</text>
</comment>
<evidence type="ECO:0000313" key="6">
    <source>
        <dbReference type="EMBL" id="RSH83220.1"/>
    </source>
</evidence>
<feature type="compositionally biased region" description="Basic and acidic residues" evidence="3">
    <location>
        <begin position="835"/>
        <end position="845"/>
    </location>
</feature>
<organism evidence="6 7">
    <name type="scientific">Apiotrichum porosum</name>
    <dbReference type="NCBI Taxonomy" id="105984"/>
    <lineage>
        <taxon>Eukaryota</taxon>
        <taxon>Fungi</taxon>
        <taxon>Dikarya</taxon>
        <taxon>Basidiomycota</taxon>
        <taxon>Agaricomycotina</taxon>
        <taxon>Tremellomycetes</taxon>
        <taxon>Trichosporonales</taxon>
        <taxon>Trichosporonaceae</taxon>
        <taxon>Apiotrichum</taxon>
    </lineage>
</organism>
<evidence type="ECO:0000313" key="7">
    <source>
        <dbReference type="Proteomes" id="UP000279236"/>
    </source>
</evidence>
<sequence length="845" mass="93877">MTLPISPTATWDTIENVFYRKEDVYQMAWKVPDLSDYLVAVGKNGGPVALMRDERKFLLLGKHSAGKPKIQVYTSSGRLIATLSWELAPPVLLHFTQSTLVVLSDEGTYRLYDLSSPGDYSQFTLGPDVADLGVVSARAWEDGLVVLTGGLQFVEARGWKGGKVAPLALSGLTEAPLSWAITPPEQSMSGHVEVVVSTGSTVLTIDSLERIDQRLSKGPFSQIAISPNGRFSALITLSGSLWVVSSDFARNLSEVDLSKFVEAAEGTGQPDRVEWCGDNAVVVAWGGKVVMFGPGGDTLEYDYPPAVVLAGEVDGLRIISSSTCEVLQKVPDASLAVFQPGSEHPAAVLYDALDHFERKSPKADEAIRSIRPDLARAVDTCIEAAGREWDVTWQRRLLKAAQFGRAFLDLYNPGDFVAMAQTLKVLNAVRYYEIGIPITYDQYNAGSPASLITRLLTRNLHLLALRVSQHLGLRSDAVLKHWAAARIARAKSDPRDGDSNTQLCEAIVDKFEQEGEKGVSYAEIAKKAWEAGRVRLATMLLDHEPRAAEQVPLLLQMKQDKIALEKAVDSGDTDLVYHVLLRLHASLSPGDFFHLLDDSISPQLAPAVRLLQIYARENDRQLLRDFYYQDDRRTENACLEMEEGGNSSNPEERVEHLKAASKFFSEHKDRGFEAKMADDAARLLQLELQYERELEHKFIFAGLTVDDLITRLLVEGLGKRAEHVRSAWKVPDKRWWWLKLKALATTHNWDGLEIFAKSKKSPIGYEPFVTHLLALTPPQPTYAASFVARCDAKSRPDLYALCGQWGKAAESAKERNDKPKLDELKRRAPPGLPQREVEEVIRRQK</sequence>
<comment type="caution">
    <text evidence="6">The sequence shown here is derived from an EMBL/GenBank/DDBJ whole genome shotgun (WGS) entry which is preliminary data.</text>
</comment>
<dbReference type="GeneID" id="39591430"/>
<keyword evidence="7" id="KW-1185">Reference proteome</keyword>
<dbReference type="InterPro" id="IPR006925">
    <property type="entry name" value="Vps16_C"/>
</dbReference>
<gene>
    <name evidence="6" type="ORF">EHS24_006887</name>
</gene>
<dbReference type="SUPFAM" id="SSF69322">
    <property type="entry name" value="Tricorn protease domain 2"/>
    <property type="match status" value="1"/>
</dbReference>
<dbReference type="RefSeq" id="XP_028477172.1">
    <property type="nucleotide sequence ID" value="XM_028622280.1"/>
</dbReference>
<dbReference type="InterPro" id="IPR006926">
    <property type="entry name" value="Vps16_N"/>
</dbReference>
<name>A0A427XWK0_9TREE</name>
<evidence type="ECO:0000259" key="5">
    <source>
        <dbReference type="Pfam" id="PF04841"/>
    </source>
</evidence>
<dbReference type="EMBL" id="RSCE01000004">
    <property type="protein sequence ID" value="RSH83220.1"/>
    <property type="molecule type" value="Genomic_DNA"/>
</dbReference>
<dbReference type="PANTHER" id="PTHR12811">
    <property type="entry name" value="VACUOLAR PROTEIN SORTING VPS16"/>
    <property type="match status" value="1"/>
</dbReference>
<dbReference type="GO" id="GO:0042144">
    <property type="term" value="P:vacuole fusion, non-autophagic"/>
    <property type="evidence" value="ECO:0007669"/>
    <property type="project" value="TreeGrafter"/>
</dbReference>
<dbReference type="GO" id="GO:0030897">
    <property type="term" value="C:HOPS complex"/>
    <property type="evidence" value="ECO:0007669"/>
    <property type="project" value="TreeGrafter"/>
</dbReference>
<feature type="domain" description="Vps16 C-terminal" evidence="4">
    <location>
        <begin position="519"/>
        <end position="836"/>
    </location>
</feature>
<evidence type="ECO:0000256" key="2">
    <source>
        <dbReference type="PIRNR" id="PIRNR007949"/>
    </source>
</evidence>
<feature type="region of interest" description="Disordered" evidence="3">
    <location>
        <begin position="809"/>
        <end position="845"/>
    </location>
</feature>
<dbReference type="Pfam" id="PF04840">
    <property type="entry name" value="Vps16_C"/>
    <property type="match status" value="1"/>
</dbReference>
<dbReference type="PANTHER" id="PTHR12811:SF0">
    <property type="entry name" value="VACUOLAR PROTEIN SORTING-ASSOCIATED PROTEIN 16 HOMOLOG"/>
    <property type="match status" value="1"/>
</dbReference>
<keyword evidence="2" id="KW-0653">Protein transport</keyword>
<dbReference type="GO" id="GO:0006886">
    <property type="term" value="P:intracellular protein transport"/>
    <property type="evidence" value="ECO:0007669"/>
    <property type="project" value="InterPro"/>
</dbReference>
<evidence type="ECO:0000256" key="1">
    <source>
        <dbReference type="ARBA" id="ARBA00009250"/>
    </source>
</evidence>
<reference evidence="6 7" key="1">
    <citation type="submission" date="2018-11" db="EMBL/GenBank/DDBJ databases">
        <title>Genome sequence of Apiotrichum porosum DSM 27194.</title>
        <authorList>
            <person name="Aliyu H."/>
            <person name="Gorte O."/>
            <person name="Ochsenreither K."/>
        </authorList>
    </citation>
    <scope>NUCLEOTIDE SEQUENCE [LARGE SCALE GENOMIC DNA]</scope>
    <source>
        <strain evidence="6 7">DSM 27194</strain>
    </source>
</reference>
<dbReference type="Proteomes" id="UP000279236">
    <property type="component" value="Unassembled WGS sequence"/>
</dbReference>
<dbReference type="Pfam" id="PF04841">
    <property type="entry name" value="Vps16_N"/>
    <property type="match status" value="1"/>
</dbReference>
<feature type="domain" description="Vps16 N-terminal" evidence="5">
    <location>
        <begin position="7"/>
        <end position="417"/>
    </location>
</feature>
<dbReference type="GO" id="GO:0005768">
    <property type="term" value="C:endosome"/>
    <property type="evidence" value="ECO:0007669"/>
    <property type="project" value="TreeGrafter"/>
</dbReference>
<feature type="compositionally biased region" description="Basic and acidic residues" evidence="3">
    <location>
        <begin position="810"/>
        <end position="826"/>
    </location>
</feature>
<dbReference type="AlphaFoldDB" id="A0A427XWK0"/>
<dbReference type="GO" id="GO:0098588">
    <property type="term" value="C:bounding membrane of organelle"/>
    <property type="evidence" value="ECO:0007669"/>
    <property type="project" value="UniProtKB-ARBA"/>
</dbReference>
<dbReference type="GO" id="GO:0016197">
    <property type="term" value="P:endosomal transport"/>
    <property type="evidence" value="ECO:0007669"/>
    <property type="project" value="TreeGrafter"/>
</dbReference>
<evidence type="ECO:0000256" key="3">
    <source>
        <dbReference type="SAM" id="MobiDB-lite"/>
    </source>
</evidence>
<evidence type="ECO:0000259" key="4">
    <source>
        <dbReference type="Pfam" id="PF04840"/>
    </source>
</evidence>
<accession>A0A427XWK0</accession>
<dbReference type="OrthoDB" id="1792at2759"/>